<dbReference type="Proteomes" id="UP000656732">
    <property type="component" value="Unassembled WGS sequence"/>
</dbReference>
<dbReference type="InterPro" id="IPR023393">
    <property type="entry name" value="START-like_dom_sf"/>
</dbReference>
<evidence type="ECO:0000313" key="1">
    <source>
        <dbReference type="EMBL" id="GGR06396.1"/>
    </source>
</evidence>
<dbReference type="SUPFAM" id="SSF55961">
    <property type="entry name" value="Bet v1-like"/>
    <property type="match status" value="2"/>
</dbReference>
<evidence type="ECO:0008006" key="3">
    <source>
        <dbReference type="Google" id="ProtNLM"/>
    </source>
</evidence>
<name>A0A918F4A6_9ACTN</name>
<dbReference type="Gene3D" id="3.30.530.20">
    <property type="match status" value="2"/>
</dbReference>
<accession>A0A918F4A6</accession>
<comment type="caution">
    <text evidence="1">The sequence shown here is derived from an EMBL/GenBank/DDBJ whole genome shotgun (WGS) entry which is preliminary data.</text>
</comment>
<dbReference type="InterPro" id="IPR019587">
    <property type="entry name" value="Polyketide_cyclase/dehydratase"/>
</dbReference>
<keyword evidence="2" id="KW-1185">Reference proteome</keyword>
<sequence>MTVTHHARHTITVDAPARTVYRIIADAADWPRVFPPSVHVEQTPLGGGEEILRIWATANDEVKSWQSRRRLDPEGLTVGFRQERTTAPATSMGGEWQIRPLTGERCEVVLLHDFTAQDDAPANVEWINRALDHNSEAELSRMKATAESAGQLGDLLCTFEDRVDIEAPAAAVHAFLWRAEQWQDLLPHVARVKLTEPDTDVQILEMDTLARDGSRHTTASVRVSLGPSRIVYKQLRVPPLLTAHVGAWLLEESEGVTTAVARHTVVINPSSLTLLGPGTTVAGARAFVRDALGTNSLATLRHAKEFTERSPAR</sequence>
<reference evidence="1" key="2">
    <citation type="submission" date="2020-09" db="EMBL/GenBank/DDBJ databases">
        <authorList>
            <person name="Sun Q."/>
            <person name="Ohkuma M."/>
        </authorList>
    </citation>
    <scope>NUCLEOTIDE SEQUENCE</scope>
    <source>
        <strain evidence="1">JCM 4403</strain>
    </source>
</reference>
<evidence type="ECO:0000313" key="2">
    <source>
        <dbReference type="Proteomes" id="UP000656732"/>
    </source>
</evidence>
<dbReference type="RefSeq" id="WP_189561434.1">
    <property type="nucleotide sequence ID" value="NZ_BMTE01000020.1"/>
</dbReference>
<dbReference type="CDD" id="cd08861">
    <property type="entry name" value="OtcD1_ARO-CYC_like"/>
    <property type="match status" value="2"/>
</dbReference>
<protein>
    <recommendedName>
        <fullName evidence="3">Cyclase</fullName>
    </recommendedName>
</protein>
<reference evidence="1" key="1">
    <citation type="journal article" date="2014" name="Int. J. Syst. Evol. Microbiol.">
        <title>Complete genome sequence of Corynebacterium casei LMG S-19264T (=DSM 44701T), isolated from a smear-ripened cheese.</title>
        <authorList>
            <consortium name="US DOE Joint Genome Institute (JGI-PGF)"/>
            <person name="Walter F."/>
            <person name="Albersmeier A."/>
            <person name="Kalinowski J."/>
            <person name="Ruckert C."/>
        </authorList>
    </citation>
    <scope>NUCLEOTIDE SEQUENCE</scope>
    <source>
        <strain evidence="1">JCM 4403</strain>
    </source>
</reference>
<organism evidence="1 2">
    <name type="scientific">Streptomyces pilosus</name>
    <dbReference type="NCBI Taxonomy" id="28893"/>
    <lineage>
        <taxon>Bacteria</taxon>
        <taxon>Bacillati</taxon>
        <taxon>Actinomycetota</taxon>
        <taxon>Actinomycetes</taxon>
        <taxon>Kitasatosporales</taxon>
        <taxon>Streptomycetaceae</taxon>
        <taxon>Streptomyces</taxon>
    </lineage>
</organism>
<dbReference type="EMBL" id="BMTU01000019">
    <property type="protein sequence ID" value="GGR06396.1"/>
    <property type="molecule type" value="Genomic_DNA"/>
</dbReference>
<proteinExistence type="predicted"/>
<dbReference type="AlphaFoldDB" id="A0A918F4A6"/>
<dbReference type="Pfam" id="PF10604">
    <property type="entry name" value="Polyketide_cyc2"/>
    <property type="match status" value="1"/>
</dbReference>
<gene>
    <name evidence="1" type="ORF">GCM10010280_62700</name>
</gene>